<comment type="caution">
    <text evidence="3">The sequence shown here is derived from an EMBL/GenBank/DDBJ whole genome shotgun (WGS) entry which is preliminary data.</text>
</comment>
<feature type="transmembrane region" description="Helical" evidence="2">
    <location>
        <begin position="46"/>
        <end position="69"/>
    </location>
</feature>
<evidence type="ECO:0000256" key="1">
    <source>
        <dbReference type="SAM" id="MobiDB-lite"/>
    </source>
</evidence>
<feature type="compositionally biased region" description="Polar residues" evidence="1">
    <location>
        <begin position="264"/>
        <end position="278"/>
    </location>
</feature>
<dbReference type="RefSeq" id="XP_060326278.1">
    <property type="nucleotide sequence ID" value="XM_060474149.1"/>
</dbReference>
<gene>
    <name evidence="3" type="ORF">EV420DRAFT_1567988</name>
</gene>
<reference evidence="3" key="1">
    <citation type="submission" date="2023-06" db="EMBL/GenBank/DDBJ databases">
        <authorList>
            <consortium name="Lawrence Berkeley National Laboratory"/>
            <person name="Ahrendt S."/>
            <person name="Sahu N."/>
            <person name="Indic B."/>
            <person name="Wong-Bajracharya J."/>
            <person name="Merenyi Z."/>
            <person name="Ke H.-M."/>
            <person name="Monk M."/>
            <person name="Kocsube S."/>
            <person name="Drula E."/>
            <person name="Lipzen A."/>
            <person name="Balint B."/>
            <person name="Henrissat B."/>
            <person name="Andreopoulos B."/>
            <person name="Martin F.M."/>
            <person name="Harder C.B."/>
            <person name="Rigling D."/>
            <person name="Ford K.L."/>
            <person name="Foster G.D."/>
            <person name="Pangilinan J."/>
            <person name="Papanicolaou A."/>
            <person name="Barry K."/>
            <person name="LaButti K."/>
            <person name="Viragh M."/>
            <person name="Koriabine M."/>
            <person name="Yan M."/>
            <person name="Riley R."/>
            <person name="Champramary S."/>
            <person name="Plett K.L."/>
            <person name="Tsai I.J."/>
            <person name="Slot J."/>
            <person name="Sipos G."/>
            <person name="Plett J."/>
            <person name="Nagy L.G."/>
            <person name="Grigoriev I.V."/>
        </authorList>
    </citation>
    <scope>NUCLEOTIDE SEQUENCE</scope>
    <source>
        <strain evidence="3">CCBAS 213</strain>
    </source>
</reference>
<feature type="region of interest" description="Disordered" evidence="1">
    <location>
        <begin position="300"/>
        <end position="319"/>
    </location>
</feature>
<feature type="transmembrane region" description="Helical" evidence="2">
    <location>
        <begin position="197"/>
        <end position="219"/>
    </location>
</feature>
<feature type="transmembrane region" description="Helical" evidence="2">
    <location>
        <begin position="231"/>
        <end position="252"/>
    </location>
</feature>
<keyword evidence="2" id="KW-1133">Transmembrane helix</keyword>
<keyword evidence="2" id="KW-0812">Transmembrane</keyword>
<feature type="transmembrane region" description="Helical" evidence="2">
    <location>
        <begin position="165"/>
        <end position="185"/>
    </location>
</feature>
<keyword evidence="2" id="KW-0472">Membrane</keyword>
<evidence type="ECO:0000256" key="2">
    <source>
        <dbReference type="SAM" id="Phobius"/>
    </source>
</evidence>
<dbReference type="Proteomes" id="UP001175211">
    <property type="component" value="Unassembled WGS sequence"/>
</dbReference>
<dbReference type="GeneID" id="85357697"/>
<protein>
    <submittedName>
        <fullName evidence="3">Uncharacterized protein</fullName>
    </submittedName>
</protein>
<sequence length="334" mass="37496">MTSNIPLSLETILRLGTIAICIYDYVRTLPAEYKFWRDKGPQIRLNLVLFVLIRYISIITLIVSNVGYFSHSFSKKACKNFYMVSVVMKGQDHHSCRPTICQFILGIRSYSISRRSHRIKIFLVVFTVLITVLEWFTNLYGRIMIQTNGNCTSGNDPSKLVNWTFYIWAMLYDIATLGISTYYLFKASANGLSSMTGLVKAMIVDGLGYILVLTVSNTLNLVLYRASKLDAQAAAASLGFAFTWIMSQNILIKTRDAGMRSMKSRNPSSGRNNAFSTSRSDDQTAGGPVTTKGGIELEVQVRIDREHDSGDGGRIRWDDARSDWENQKVGVLAK</sequence>
<feature type="region of interest" description="Disordered" evidence="1">
    <location>
        <begin position="261"/>
        <end position="295"/>
    </location>
</feature>
<dbReference type="EMBL" id="JAUEPS010000043">
    <property type="protein sequence ID" value="KAK0447863.1"/>
    <property type="molecule type" value="Genomic_DNA"/>
</dbReference>
<accession>A0AA39JS87</accession>
<evidence type="ECO:0000313" key="4">
    <source>
        <dbReference type="Proteomes" id="UP001175211"/>
    </source>
</evidence>
<evidence type="ECO:0000313" key="3">
    <source>
        <dbReference type="EMBL" id="KAK0447863.1"/>
    </source>
</evidence>
<feature type="transmembrane region" description="Helical" evidence="2">
    <location>
        <begin position="7"/>
        <end position="26"/>
    </location>
</feature>
<feature type="transmembrane region" description="Helical" evidence="2">
    <location>
        <begin position="121"/>
        <end position="145"/>
    </location>
</feature>
<keyword evidence="4" id="KW-1185">Reference proteome</keyword>
<organism evidence="3 4">
    <name type="scientific">Armillaria tabescens</name>
    <name type="common">Ringless honey mushroom</name>
    <name type="synonym">Agaricus tabescens</name>
    <dbReference type="NCBI Taxonomy" id="1929756"/>
    <lineage>
        <taxon>Eukaryota</taxon>
        <taxon>Fungi</taxon>
        <taxon>Dikarya</taxon>
        <taxon>Basidiomycota</taxon>
        <taxon>Agaricomycotina</taxon>
        <taxon>Agaricomycetes</taxon>
        <taxon>Agaricomycetidae</taxon>
        <taxon>Agaricales</taxon>
        <taxon>Marasmiineae</taxon>
        <taxon>Physalacriaceae</taxon>
        <taxon>Desarmillaria</taxon>
    </lineage>
</organism>
<name>A0AA39JS87_ARMTA</name>
<dbReference type="AlphaFoldDB" id="A0AA39JS87"/>
<proteinExistence type="predicted"/>